<feature type="active site" description="Nucleophile" evidence="9">
    <location>
        <position position="402"/>
    </location>
</feature>
<evidence type="ECO:0000256" key="2">
    <source>
        <dbReference type="ARBA" id="ARBA00001089"/>
    </source>
</evidence>
<comment type="PTM">
    <text evidence="11">Cleaved by autocatalysis into a large and a small subunit.</text>
</comment>
<dbReference type="EC" id="3.4.19.13" evidence="11"/>
<dbReference type="Gene3D" id="1.10.246.130">
    <property type="match status" value="1"/>
</dbReference>
<feature type="binding site" evidence="10">
    <location>
        <position position="442"/>
    </location>
    <ligand>
        <name>L-glutamate</name>
        <dbReference type="ChEBI" id="CHEBI:29985"/>
    </ligand>
</feature>
<comment type="similarity">
    <text evidence="3 11">Belongs to the gamma-glutamyltransferase family.</text>
</comment>
<dbReference type="Pfam" id="PF01019">
    <property type="entry name" value="G_glu_transpept"/>
    <property type="match status" value="1"/>
</dbReference>
<evidence type="ECO:0000256" key="7">
    <source>
        <dbReference type="ARBA" id="ARBA00023315"/>
    </source>
</evidence>
<keyword evidence="7 11" id="KW-0012">Acyltransferase</keyword>
<feature type="binding site" evidence="10">
    <location>
        <position position="489"/>
    </location>
    <ligand>
        <name>L-glutamate</name>
        <dbReference type="ChEBI" id="CHEBI:29985"/>
    </ligand>
</feature>
<name>A0A2V1GXS1_9GAMM</name>
<evidence type="ECO:0000313" key="15">
    <source>
        <dbReference type="Proteomes" id="UP000244906"/>
    </source>
</evidence>
<evidence type="ECO:0000256" key="6">
    <source>
        <dbReference type="ARBA" id="ARBA00023145"/>
    </source>
</evidence>
<proteinExistence type="inferred from homology"/>
<comment type="catalytic activity">
    <reaction evidence="2 11">
        <text>glutathione + H2O = L-cysteinylglycine + L-glutamate</text>
        <dbReference type="Rhea" id="RHEA:28807"/>
        <dbReference type="ChEBI" id="CHEBI:15377"/>
        <dbReference type="ChEBI" id="CHEBI:29985"/>
        <dbReference type="ChEBI" id="CHEBI:57925"/>
        <dbReference type="ChEBI" id="CHEBI:61694"/>
        <dbReference type="EC" id="3.4.19.13"/>
    </reaction>
</comment>
<dbReference type="InterPro" id="IPR051792">
    <property type="entry name" value="GGT_bact"/>
</dbReference>
<evidence type="ECO:0000256" key="8">
    <source>
        <dbReference type="ARBA" id="ARBA00047417"/>
    </source>
</evidence>
<keyword evidence="13" id="KW-0732">Signal</keyword>
<keyword evidence="11" id="KW-0317">Glutathione biosynthesis</keyword>
<dbReference type="NCBIfam" id="TIGR00066">
    <property type="entry name" value="g_glut_trans"/>
    <property type="match status" value="1"/>
</dbReference>
<evidence type="ECO:0000256" key="13">
    <source>
        <dbReference type="SAM" id="SignalP"/>
    </source>
</evidence>
<comment type="catalytic activity">
    <reaction evidence="8 11">
        <text>an N-terminal (5-L-glutamyl)-[peptide] + an alpha-amino acid = 5-L-glutamyl amino acid + an N-terminal L-alpha-aminoacyl-[peptide]</text>
        <dbReference type="Rhea" id="RHEA:23904"/>
        <dbReference type="Rhea" id="RHEA-COMP:9780"/>
        <dbReference type="Rhea" id="RHEA-COMP:9795"/>
        <dbReference type="ChEBI" id="CHEBI:77644"/>
        <dbReference type="ChEBI" id="CHEBI:78597"/>
        <dbReference type="ChEBI" id="CHEBI:78599"/>
        <dbReference type="ChEBI" id="CHEBI:78608"/>
        <dbReference type="EC" id="2.3.2.2"/>
    </reaction>
</comment>
<protein>
    <recommendedName>
        <fullName evidence="11">Glutathione hydrolase proenzyme</fullName>
        <ecNumber evidence="11">2.3.2.2</ecNumber>
        <ecNumber evidence="11">3.4.19.13</ecNumber>
    </recommendedName>
    <component>
        <recommendedName>
            <fullName evidence="11">Glutathione hydrolase large chain</fullName>
        </recommendedName>
    </component>
    <component>
        <recommendedName>
            <fullName evidence="11">Glutathione hydrolase small chain</fullName>
        </recommendedName>
    </component>
</protein>
<dbReference type="PANTHER" id="PTHR43199:SF1">
    <property type="entry name" value="GLUTATHIONE HYDROLASE PROENZYME"/>
    <property type="match status" value="1"/>
</dbReference>
<evidence type="ECO:0000256" key="10">
    <source>
        <dbReference type="PIRSR" id="PIRSR600101-2"/>
    </source>
</evidence>
<gene>
    <name evidence="14" type="primary">ggt</name>
    <name evidence="14" type="ORF">DC094_16555</name>
</gene>
<feature type="region of interest" description="Disordered" evidence="12">
    <location>
        <begin position="373"/>
        <end position="407"/>
    </location>
</feature>
<dbReference type="PANTHER" id="PTHR43199">
    <property type="entry name" value="GLUTATHIONE HYDROLASE"/>
    <property type="match status" value="1"/>
</dbReference>
<feature type="compositionally biased region" description="Polar residues" evidence="12">
    <location>
        <begin position="395"/>
        <end position="405"/>
    </location>
</feature>
<comment type="caution">
    <text evidence="14">The sequence shown here is derived from an EMBL/GenBank/DDBJ whole genome shotgun (WGS) entry which is preliminary data.</text>
</comment>
<dbReference type="RefSeq" id="WP_116688233.1">
    <property type="nucleotide sequence ID" value="NZ_CAWNYD010000008.1"/>
</dbReference>
<keyword evidence="15" id="KW-1185">Reference proteome</keyword>
<dbReference type="InterPro" id="IPR000101">
    <property type="entry name" value="GGT_peptidase"/>
</dbReference>
<evidence type="ECO:0000256" key="3">
    <source>
        <dbReference type="ARBA" id="ARBA00009381"/>
    </source>
</evidence>
<evidence type="ECO:0000256" key="1">
    <source>
        <dbReference type="ARBA" id="ARBA00001049"/>
    </source>
</evidence>
<evidence type="ECO:0000313" key="14">
    <source>
        <dbReference type="EMBL" id="PVZ66312.1"/>
    </source>
</evidence>
<dbReference type="SUPFAM" id="SSF56235">
    <property type="entry name" value="N-terminal nucleophile aminohydrolases (Ntn hydrolases)"/>
    <property type="match status" value="1"/>
</dbReference>
<dbReference type="GO" id="GO:0036374">
    <property type="term" value="F:glutathione hydrolase activity"/>
    <property type="evidence" value="ECO:0007669"/>
    <property type="project" value="UniProtKB-UniRule"/>
</dbReference>
<reference evidence="14 15" key="1">
    <citation type="submission" date="2018-04" db="EMBL/GenBank/DDBJ databases">
        <title>Thalassorhabdus spongiae gen. nov., sp. nov., isolated from a marine sponge in South-West Iceland.</title>
        <authorList>
            <person name="Knobloch S."/>
            <person name="Daussin A."/>
            <person name="Johannsson R."/>
            <person name="Marteinsson V.T."/>
        </authorList>
    </citation>
    <scope>NUCLEOTIDE SEQUENCE [LARGE SCALE GENOMIC DNA]</scope>
    <source>
        <strain evidence="14 15">Hp12</strain>
    </source>
</reference>
<evidence type="ECO:0000256" key="11">
    <source>
        <dbReference type="RuleBase" id="RU368036"/>
    </source>
</evidence>
<dbReference type="EC" id="2.3.2.2" evidence="11"/>
<sequence>MKKMIFPSLLAALLLIGNSAAIAQEARDPEAATGTAQTGQQIIGNKQMVATANPYASKAGFEILQAGGSAIDAAIAVQMVLTMVEPQSSGIGGGSFMLHWQQDGQQLTTWDGRETAPMAATSELFIKPNGDPMSWWLALAGGRSVGVPGVLRMLEQAHKKHGKLPWERLFQPAIRVAENGFIVSDRLNQLLVKRFNPAMGRYDAAWDYFFPNGQAITPGTVLKNPPLANTFKRIALLGADAFYRGDIAVDIVKTVHDAKDNPGVLTESDLANYQAKERPAVCGYYRSYKVCGMGMPSSGGATVLQTLKLLERFPLDKTQPLDPQAVHLISQASKLAFADRNRYMADSDFVSVPVEGLLDDDYINHRSRLIQTTQDMGKAKAGRPAGASMDKMTGKTPSQPSTSHFSIVDADGNSVSMTTSIEMAFGSTLMVRGFLLNNQLTDFSFLAEKNGLRVANRVQPGKRPRSSMSPMMVFDKDGQLMMVIGSPGGSRIIGYVLKTIIGVIDWNLDIQQAINLPHFINRNGGTDLEAGTVAEQLKPTLERLGHKVKIRDLNSGLHGIIIKNNRLHGGADMRREGMVLAE</sequence>
<keyword evidence="6 11" id="KW-0865">Zymogen</keyword>
<evidence type="ECO:0000256" key="5">
    <source>
        <dbReference type="ARBA" id="ARBA00022801"/>
    </source>
</evidence>
<dbReference type="GO" id="GO:0006750">
    <property type="term" value="P:glutathione biosynthetic process"/>
    <property type="evidence" value="ECO:0007669"/>
    <property type="project" value="UniProtKB-KW"/>
</dbReference>
<dbReference type="GO" id="GO:0006751">
    <property type="term" value="P:glutathione catabolic process"/>
    <property type="evidence" value="ECO:0007669"/>
    <property type="project" value="UniProtKB-UniRule"/>
</dbReference>
<dbReference type="UniPathway" id="UPA00204"/>
<dbReference type="Gene3D" id="3.60.20.40">
    <property type="match status" value="1"/>
</dbReference>
<dbReference type="InterPro" id="IPR043137">
    <property type="entry name" value="GGT_ssub_C"/>
</dbReference>
<comment type="subunit">
    <text evidence="11">This enzyme consists of two polypeptide chains, which are synthesized in precursor form from a single polypeptide.</text>
</comment>
<accession>A0A2V1GXS1</accession>
<dbReference type="InterPro" id="IPR029055">
    <property type="entry name" value="Ntn_hydrolases_N"/>
</dbReference>
<evidence type="ECO:0000256" key="4">
    <source>
        <dbReference type="ARBA" id="ARBA00022679"/>
    </source>
</evidence>
<dbReference type="EMBL" id="QDDL01000008">
    <property type="protein sequence ID" value="PVZ66312.1"/>
    <property type="molecule type" value="Genomic_DNA"/>
</dbReference>
<keyword evidence="5 11" id="KW-0378">Hydrolase</keyword>
<comment type="catalytic activity">
    <reaction evidence="1 11">
        <text>an S-substituted glutathione + H2O = an S-substituted L-cysteinylglycine + L-glutamate</text>
        <dbReference type="Rhea" id="RHEA:59468"/>
        <dbReference type="ChEBI" id="CHEBI:15377"/>
        <dbReference type="ChEBI" id="CHEBI:29985"/>
        <dbReference type="ChEBI" id="CHEBI:90779"/>
        <dbReference type="ChEBI" id="CHEBI:143103"/>
        <dbReference type="EC" id="3.4.19.13"/>
    </reaction>
</comment>
<keyword evidence="4 11" id="KW-0808">Transferase</keyword>
<dbReference type="PRINTS" id="PR01210">
    <property type="entry name" value="GGTRANSPTASE"/>
</dbReference>
<comment type="pathway">
    <text evidence="11">Sulfur metabolism; glutathione metabolism.</text>
</comment>
<feature type="chain" id="PRO_5016047259" description="Glutathione hydrolase proenzyme" evidence="13">
    <location>
        <begin position="24"/>
        <end position="582"/>
    </location>
</feature>
<organism evidence="14 15">
    <name type="scientific">Pelagibaculum spongiae</name>
    <dbReference type="NCBI Taxonomy" id="2080658"/>
    <lineage>
        <taxon>Bacteria</taxon>
        <taxon>Pseudomonadati</taxon>
        <taxon>Pseudomonadota</taxon>
        <taxon>Gammaproteobacteria</taxon>
        <taxon>Oceanospirillales</taxon>
        <taxon>Pelagibaculum</taxon>
    </lineage>
</organism>
<evidence type="ECO:0000256" key="12">
    <source>
        <dbReference type="SAM" id="MobiDB-lite"/>
    </source>
</evidence>
<dbReference type="InterPro" id="IPR043138">
    <property type="entry name" value="GGT_lsub"/>
</dbReference>
<dbReference type="Proteomes" id="UP000244906">
    <property type="component" value="Unassembled WGS sequence"/>
</dbReference>
<evidence type="ECO:0000256" key="9">
    <source>
        <dbReference type="PIRSR" id="PIRSR600101-1"/>
    </source>
</evidence>
<dbReference type="OrthoDB" id="5297205at2"/>
<feature type="signal peptide" evidence="13">
    <location>
        <begin position="1"/>
        <end position="23"/>
    </location>
</feature>
<feature type="binding site" evidence="10">
    <location>
        <begin position="466"/>
        <end position="467"/>
    </location>
    <ligand>
        <name>L-glutamate</name>
        <dbReference type="ChEBI" id="CHEBI:29985"/>
    </ligand>
</feature>
<feature type="binding site" evidence="10">
    <location>
        <position position="113"/>
    </location>
    <ligand>
        <name>L-glutamate</name>
        <dbReference type="ChEBI" id="CHEBI:29985"/>
    </ligand>
</feature>
<dbReference type="AlphaFoldDB" id="A0A2V1GXS1"/>
<dbReference type="GO" id="GO:0103068">
    <property type="term" value="F:leukotriene C4 gamma-glutamyl transferase activity"/>
    <property type="evidence" value="ECO:0007669"/>
    <property type="project" value="UniProtKB-EC"/>
</dbReference>